<gene>
    <name evidence="1" type="ORF">LVIROSA_LOCUS32128</name>
</gene>
<name>A0AAU9P8N0_9ASTR</name>
<sequence length="183" mass="21074">MTTKTKNNSYSRYICNTFPSEEAFDFPQTKYTSLSLLSPTKFLVVLPHITIDLGFGLYTIIDVHLQFAQLCFWIRVRAFSQFPNSWLKRSIPPLRNSPPFNSMNSPHLHLLISKKKLSILSPEQIELGKMLFETGQVHFLENWPDPGVDNDDDKKALLAQVILLAARLMNKTINFGNFYMLSF</sequence>
<evidence type="ECO:0000313" key="2">
    <source>
        <dbReference type="Proteomes" id="UP001157418"/>
    </source>
</evidence>
<keyword evidence="2" id="KW-1185">Reference proteome</keyword>
<proteinExistence type="predicted"/>
<reference evidence="1 2" key="1">
    <citation type="submission" date="2022-01" db="EMBL/GenBank/DDBJ databases">
        <authorList>
            <person name="Xiong W."/>
            <person name="Schranz E."/>
        </authorList>
    </citation>
    <scope>NUCLEOTIDE SEQUENCE [LARGE SCALE GENOMIC DNA]</scope>
</reference>
<dbReference type="Proteomes" id="UP001157418">
    <property type="component" value="Unassembled WGS sequence"/>
</dbReference>
<evidence type="ECO:0000313" key="1">
    <source>
        <dbReference type="EMBL" id="CAH1446435.1"/>
    </source>
</evidence>
<organism evidence="1 2">
    <name type="scientific">Lactuca virosa</name>
    <dbReference type="NCBI Taxonomy" id="75947"/>
    <lineage>
        <taxon>Eukaryota</taxon>
        <taxon>Viridiplantae</taxon>
        <taxon>Streptophyta</taxon>
        <taxon>Embryophyta</taxon>
        <taxon>Tracheophyta</taxon>
        <taxon>Spermatophyta</taxon>
        <taxon>Magnoliopsida</taxon>
        <taxon>eudicotyledons</taxon>
        <taxon>Gunneridae</taxon>
        <taxon>Pentapetalae</taxon>
        <taxon>asterids</taxon>
        <taxon>campanulids</taxon>
        <taxon>Asterales</taxon>
        <taxon>Asteraceae</taxon>
        <taxon>Cichorioideae</taxon>
        <taxon>Cichorieae</taxon>
        <taxon>Lactucinae</taxon>
        <taxon>Lactuca</taxon>
    </lineage>
</organism>
<comment type="caution">
    <text evidence="1">The sequence shown here is derived from an EMBL/GenBank/DDBJ whole genome shotgun (WGS) entry which is preliminary data.</text>
</comment>
<dbReference type="AlphaFoldDB" id="A0AAU9P8N0"/>
<dbReference type="EMBL" id="CAKMRJ010005523">
    <property type="protein sequence ID" value="CAH1446435.1"/>
    <property type="molecule type" value="Genomic_DNA"/>
</dbReference>
<protein>
    <submittedName>
        <fullName evidence="1">Uncharacterized protein</fullName>
    </submittedName>
</protein>
<accession>A0AAU9P8N0</accession>